<proteinExistence type="predicted"/>
<dbReference type="Proteomes" id="UP000593571">
    <property type="component" value="Unassembled WGS sequence"/>
</dbReference>
<organism evidence="1 2">
    <name type="scientific">Rousettus aegyptiacus</name>
    <name type="common">Egyptian fruit bat</name>
    <name type="synonym">Pteropus aegyptiacus</name>
    <dbReference type="NCBI Taxonomy" id="9407"/>
    <lineage>
        <taxon>Eukaryota</taxon>
        <taxon>Metazoa</taxon>
        <taxon>Chordata</taxon>
        <taxon>Craniata</taxon>
        <taxon>Vertebrata</taxon>
        <taxon>Euteleostomi</taxon>
        <taxon>Mammalia</taxon>
        <taxon>Eutheria</taxon>
        <taxon>Laurasiatheria</taxon>
        <taxon>Chiroptera</taxon>
        <taxon>Yinpterochiroptera</taxon>
        <taxon>Pteropodoidea</taxon>
        <taxon>Pteropodidae</taxon>
        <taxon>Rousettinae</taxon>
        <taxon>Rousettus</taxon>
    </lineage>
</organism>
<name>A0A7J8KAU2_ROUAE</name>
<reference evidence="1 2" key="1">
    <citation type="journal article" date="2020" name="Nature">
        <title>Six reference-quality genomes reveal evolution of bat adaptations.</title>
        <authorList>
            <person name="Jebb D."/>
            <person name="Huang Z."/>
            <person name="Pippel M."/>
            <person name="Hughes G.M."/>
            <person name="Lavrichenko K."/>
            <person name="Devanna P."/>
            <person name="Winkler S."/>
            <person name="Jermiin L.S."/>
            <person name="Skirmuntt E.C."/>
            <person name="Katzourakis A."/>
            <person name="Burkitt-Gray L."/>
            <person name="Ray D.A."/>
            <person name="Sullivan K.A.M."/>
            <person name="Roscito J.G."/>
            <person name="Kirilenko B.M."/>
            <person name="Davalos L.M."/>
            <person name="Corthals A.P."/>
            <person name="Power M.L."/>
            <person name="Jones G."/>
            <person name="Ransome R.D."/>
            <person name="Dechmann D.K.N."/>
            <person name="Locatelli A.G."/>
            <person name="Puechmaille S.J."/>
            <person name="Fedrigo O."/>
            <person name="Jarvis E.D."/>
            <person name="Hiller M."/>
            <person name="Vernes S.C."/>
            <person name="Myers E.W."/>
            <person name="Teeling E.C."/>
        </authorList>
    </citation>
    <scope>NUCLEOTIDE SEQUENCE [LARGE SCALE GENOMIC DNA]</scope>
    <source>
        <strain evidence="1">MRouAeg1</strain>
        <tissue evidence="1">Muscle</tissue>
    </source>
</reference>
<protein>
    <submittedName>
        <fullName evidence="1">Uncharacterized protein</fullName>
    </submittedName>
</protein>
<sequence length="156" mass="16791">MTGPWAPGPVSSPPCVQAWSSDVPLPELGGRQVMTPQALGLCRFSPVPRRPAGSPEPKPGLSCSPSLSPFLSFCVFTSDYLCVSLTSLCLFFKPHPFTLQTLPFSMSYTPTPATPSPVLGLPETLCLSCSSVRNSPSRSLWLSHSLAPMVHLWLTF</sequence>
<evidence type="ECO:0000313" key="2">
    <source>
        <dbReference type="Proteomes" id="UP000593571"/>
    </source>
</evidence>
<evidence type="ECO:0000313" key="1">
    <source>
        <dbReference type="EMBL" id="KAF6505952.1"/>
    </source>
</evidence>
<dbReference type="EMBL" id="JACASE010000001">
    <property type="protein sequence ID" value="KAF6505952.1"/>
    <property type="molecule type" value="Genomic_DNA"/>
</dbReference>
<comment type="caution">
    <text evidence="1">The sequence shown here is derived from an EMBL/GenBank/DDBJ whole genome shotgun (WGS) entry which is preliminary data.</text>
</comment>
<keyword evidence="2" id="KW-1185">Reference proteome</keyword>
<accession>A0A7J8KAU2</accession>
<gene>
    <name evidence="1" type="ORF">HJG63_007828</name>
</gene>
<dbReference type="AlphaFoldDB" id="A0A7J8KAU2"/>